<dbReference type="STRING" id="62062.ENSHHUP00000046076"/>
<dbReference type="PANTHER" id="PTHR24366:SF96">
    <property type="entry name" value="LEUCINE RICH REPEAT CONTAINING 53"/>
    <property type="match status" value="1"/>
</dbReference>
<proteinExistence type="predicted"/>
<organism evidence="3 4">
    <name type="scientific">Hucho hucho</name>
    <name type="common">huchen</name>
    <dbReference type="NCBI Taxonomy" id="62062"/>
    <lineage>
        <taxon>Eukaryota</taxon>
        <taxon>Metazoa</taxon>
        <taxon>Chordata</taxon>
        <taxon>Craniata</taxon>
        <taxon>Vertebrata</taxon>
        <taxon>Euteleostomi</taxon>
        <taxon>Actinopterygii</taxon>
        <taxon>Neopterygii</taxon>
        <taxon>Teleostei</taxon>
        <taxon>Protacanthopterygii</taxon>
        <taxon>Salmoniformes</taxon>
        <taxon>Salmonidae</taxon>
        <taxon>Salmoninae</taxon>
        <taxon>Hucho</taxon>
    </lineage>
</organism>
<keyword evidence="2" id="KW-0677">Repeat</keyword>
<dbReference type="GeneTree" id="ENSGT00940000157322"/>
<dbReference type="InterPro" id="IPR003591">
    <property type="entry name" value="Leu-rich_rpt_typical-subtyp"/>
</dbReference>
<keyword evidence="1" id="KW-0433">Leucine-rich repeat</keyword>
<evidence type="ECO:0000256" key="1">
    <source>
        <dbReference type="ARBA" id="ARBA00022614"/>
    </source>
</evidence>
<reference evidence="4" key="1">
    <citation type="submission" date="2018-06" db="EMBL/GenBank/DDBJ databases">
        <title>Genome assembly of Danube salmon.</title>
        <authorList>
            <person name="Macqueen D.J."/>
            <person name="Gundappa M.K."/>
        </authorList>
    </citation>
    <scope>NUCLEOTIDE SEQUENCE [LARGE SCALE GENOMIC DNA]</scope>
</reference>
<reference evidence="3" key="2">
    <citation type="submission" date="2025-08" db="UniProtKB">
        <authorList>
            <consortium name="Ensembl"/>
        </authorList>
    </citation>
    <scope>IDENTIFICATION</scope>
</reference>
<evidence type="ECO:0008006" key="5">
    <source>
        <dbReference type="Google" id="ProtNLM"/>
    </source>
</evidence>
<keyword evidence="4" id="KW-1185">Reference proteome</keyword>
<sequence>PPPSHPPPLPLPFRDLSNNQISEIAPDAFQGLRSLNSLVLYGNKITELPKGVFDGLHALQLL</sequence>
<dbReference type="SUPFAM" id="SSF52058">
    <property type="entry name" value="L domain-like"/>
    <property type="match status" value="1"/>
</dbReference>
<evidence type="ECO:0000313" key="4">
    <source>
        <dbReference type="Proteomes" id="UP000314982"/>
    </source>
</evidence>
<dbReference type="Ensembl" id="ENSHHUT00000047776.1">
    <property type="protein sequence ID" value="ENSHHUP00000046076.1"/>
    <property type="gene ID" value="ENSHHUG00000028080.1"/>
</dbReference>
<dbReference type="InterPro" id="IPR032675">
    <property type="entry name" value="LRR_dom_sf"/>
</dbReference>
<evidence type="ECO:0000313" key="3">
    <source>
        <dbReference type="Ensembl" id="ENSHHUP00000046076.1"/>
    </source>
</evidence>
<dbReference type="InterPro" id="IPR001611">
    <property type="entry name" value="Leu-rich_rpt"/>
</dbReference>
<dbReference type="Proteomes" id="UP000314982">
    <property type="component" value="Unassembled WGS sequence"/>
</dbReference>
<evidence type="ECO:0000256" key="2">
    <source>
        <dbReference type="ARBA" id="ARBA00022737"/>
    </source>
</evidence>
<dbReference type="Gene3D" id="3.80.10.10">
    <property type="entry name" value="Ribonuclease Inhibitor"/>
    <property type="match status" value="1"/>
</dbReference>
<dbReference type="SMART" id="SM00369">
    <property type="entry name" value="LRR_TYP"/>
    <property type="match status" value="2"/>
</dbReference>
<name>A0A4W5N3L5_9TELE</name>
<reference evidence="3" key="3">
    <citation type="submission" date="2025-09" db="UniProtKB">
        <authorList>
            <consortium name="Ensembl"/>
        </authorList>
    </citation>
    <scope>IDENTIFICATION</scope>
</reference>
<protein>
    <recommendedName>
        <fullName evidence="5">Variable lymphocyte receptor B cassette</fullName>
    </recommendedName>
</protein>
<dbReference type="AlphaFoldDB" id="A0A4W5N3L5"/>
<dbReference type="Pfam" id="PF13855">
    <property type="entry name" value="LRR_8"/>
    <property type="match status" value="1"/>
</dbReference>
<dbReference type="PANTHER" id="PTHR24366">
    <property type="entry name" value="IG(IMMUNOGLOBULIN) AND LRR(LEUCINE RICH REPEAT) DOMAINS"/>
    <property type="match status" value="1"/>
</dbReference>
<accession>A0A4W5N3L5</accession>